<evidence type="ECO:0000256" key="5">
    <source>
        <dbReference type="ARBA" id="ARBA00023136"/>
    </source>
</evidence>
<keyword evidence="3 6" id="KW-0812">Transmembrane</keyword>
<comment type="similarity">
    <text evidence="2">Belongs to the GtrA family.</text>
</comment>
<dbReference type="GO" id="GO:0005886">
    <property type="term" value="C:plasma membrane"/>
    <property type="evidence" value="ECO:0007669"/>
    <property type="project" value="TreeGrafter"/>
</dbReference>
<feature type="transmembrane region" description="Helical" evidence="6">
    <location>
        <begin position="14"/>
        <end position="35"/>
    </location>
</feature>
<dbReference type="AlphaFoldDB" id="A0A7T5UG96"/>
<feature type="transmembrane region" description="Helical" evidence="6">
    <location>
        <begin position="82"/>
        <end position="104"/>
    </location>
</feature>
<evidence type="ECO:0000256" key="3">
    <source>
        <dbReference type="ARBA" id="ARBA00022692"/>
    </source>
</evidence>
<proteinExistence type="inferred from homology"/>
<feature type="transmembrane region" description="Helical" evidence="6">
    <location>
        <begin position="41"/>
        <end position="61"/>
    </location>
</feature>
<dbReference type="GO" id="GO:0000271">
    <property type="term" value="P:polysaccharide biosynthetic process"/>
    <property type="evidence" value="ECO:0007669"/>
    <property type="project" value="InterPro"/>
</dbReference>
<keyword evidence="4 6" id="KW-1133">Transmembrane helix</keyword>
<evidence type="ECO:0000256" key="6">
    <source>
        <dbReference type="SAM" id="Phobius"/>
    </source>
</evidence>
<organism evidence="8 9">
    <name type="scientific">Micavibrio aeruginosavorus</name>
    <dbReference type="NCBI Taxonomy" id="349221"/>
    <lineage>
        <taxon>Bacteria</taxon>
        <taxon>Pseudomonadati</taxon>
        <taxon>Bdellovibrionota</taxon>
        <taxon>Bdellovibrionia</taxon>
        <taxon>Bdellovibrionales</taxon>
        <taxon>Pseudobdellovibrionaceae</taxon>
        <taxon>Micavibrio</taxon>
    </lineage>
</organism>
<reference evidence="8 9" key="1">
    <citation type="submission" date="2020-07" db="EMBL/GenBank/DDBJ databases">
        <title>Huge and variable diversity of episymbiotic CPR bacteria and DPANN archaea in groundwater ecosystems.</title>
        <authorList>
            <person name="He C.Y."/>
            <person name="Keren R."/>
            <person name="Whittaker M."/>
            <person name="Farag I.F."/>
            <person name="Doudna J."/>
            <person name="Cate J.H.D."/>
            <person name="Banfield J.F."/>
        </authorList>
    </citation>
    <scope>NUCLEOTIDE SEQUENCE [LARGE SCALE GENOMIC DNA]</scope>
    <source>
        <strain evidence="8">NC_groundwater_70_Ag_B-0.1um_54_66</strain>
    </source>
</reference>
<dbReference type="PANTHER" id="PTHR38459:SF1">
    <property type="entry name" value="PROPHAGE BACTOPRENOL-LINKED GLUCOSE TRANSLOCASE HOMOLOG"/>
    <property type="match status" value="1"/>
</dbReference>
<accession>A0A7T5UG96</accession>
<dbReference type="Pfam" id="PF04138">
    <property type="entry name" value="GtrA_DPMS_TM"/>
    <property type="match status" value="1"/>
</dbReference>
<evidence type="ECO:0000256" key="1">
    <source>
        <dbReference type="ARBA" id="ARBA00004141"/>
    </source>
</evidence>
<evidence type="ECO:0000256" key="2">
    <source>
        <dbReference type="ARBA" id="ARBA00009399"/>
    </source>
</evidence>
<evidence type="ECO:0000259" key="7">
    <source>
        <dbReference type="Pfam" id="PF04138"/>
    </source>
</evidence>
<evidence type="ECO:0000313" key="9">
    <source>
        <dbReference type="Proteomes" id="UP000595362"/>
    </source>
</evidence>
<keyword evidence="5 6" id="KW-0472">Membrane</keyword>
<dbReference type="Proteomes" id="UP000595362">
    <property type="component" value="Chromosome"/>
</dbReference>
<dbReference type="InterPro" id="IPR007267">
    <property type="entry name" value="GtrA_DPMS_TM"/>
</dbReference>
<evidence type="ECO:0000256" key="4">
    <source>
        <dbReference type="ARBA" id="ARBA00022989"/>
    </source>
</evidence>
<dbReference type="InterPro" id="IPR051401">
    <property type="entry name" value="GtrA_CellWall_Glycosyl"/>
</dbReference>
<dbReference type="EMBL" id="CP066681">
    <property type="protein sequence ID" value="QQG35641.1"/>
    <property type="molecule type" value="Genomic_DNA"/>
</dbReference>
<sequence>MTTSQNLRSLVRQIFIFCGVGAFNTALSLIVILLLSEGLHANYVLANVIGYGCGLASGFAMHKNLTFQDQLEGRSVNMQTQMAVFLLVFGVAYAMQLGLLVVLVEKMHLANLPSQILAWFIYVAASFAGHKFMTFRNR</sequence>
<feature type="domain" description="GtrA/DPMS transmembrane" evidence="7">
    <location>
        <begin position="17"/>
        <end position="135"/>
    </location>
</feature>
<name>A0A7T5UG96_9BACT</name>
<evidence type="ECO:0000313" key="8">
    <source>
        <dbReference type="EMBL" id="QQG35641.1"/>
    </source>
</evidence>
<dbReference type="PANTHER" id="PTHR38459">
    <property type="entry name" value="PROPHAGE BACTOPRENOL-LINKED GLUCOSE TRANSLOCASE HOMOLOG"/>
    <property type="match status" value="1"/>
</dbReference>
<comment type="subcellular location">
    <subcellularLocation>
        <location evidence="1">Membrane</location>
        <topology evidence="1">Multi-pass membrane protein</topology>
    </subcellularLocation>
</comment>
<protein>
    <submittedName>
        <fullName evidence="8">GtrA family protein</fullName>
    </submittedName>
</protein>
<feature type="transmembrane region" description="Helical" evidence="6">
    <location>
        <begin position="116"/>
        <end position="133"/>
    </location>
</feature>
<gene>
    <name evidence="8" type="ORF">HYS17_08960</name>
</gene>